<feature type="active site" description="Charge relay system" evidence="5">
    <location>
        <position position="1080"/>
    </location>
</feature>
<dbReference type="CDD" id="cd07473">
    <property type="entry name" value="Peptidases_S8_Subtilisin_like"/>
    <property type="match status" value="1"/>
</dbReference>
<feature type="active site" description="Charge relay system" evidence="5">
    <location>
        <position position="191"/>
    </location>
</feature>
<feature type="region of interest" description="Disordered" evidence="6">
    <location>
        <begin position="1773"/>
        <end position="1813"/>
    </location>
</feature>
<feature type="active site" description="Charge relay system" evidence="5">
    <location>
        <position position="421"/>
    </location>
</feature>
<dbReference type="GO" id="GO:0006508">
    <property type="term" value="P:proteolysis"/>
    <property type="evidence" value="ECO:0007669"/>
    <property type="project" value="UniProtKB-KW"/>
</dbReference>
<dbReference type="PROSITE" id="PS51892">
    <property type="entry name" value="SUBTILASE"/>
    <property type="match status" value="2"/>
</dbReference>
<feature type="domain" description="Peptidase S8/S53" evidence="8">
    <location>
        <begin position="184"/>
        <end position="457"/>
    </location>
</feature>
<keyword evidence="4 5" id="KW-0720">Serine protease</keyword>
<organism evidence="10 11">
    <name type="scientific">Gallaecimonas pentaromativorans</name>
    <dbReference type="NCBI Taxonomy" id="584787"/>
    <lineage>
        <taxon>Bacteria</taxon>
        <taxon>Pseudomonadati</taxon>
        <taxon>Pseudomonadota</taxon>
        <taxon>Gammaproteobacteria</taxon>
        <taxon>Enterobacterales</taxon>
        <taxon>Gallaecimonadaceae</taxon>
        <taxon>Gallaecimonas</taxon>
    </lineage>
</organism>
<evidence type="ECO:0000256" key="5">
    <source>
        <dbReference type="PROSITE-ProRule" id="PRU01240"/>
    </source>
</evidence>
<dbReference type="PANTHER" id="PTHR43806:SF11">
    <property type="entry name" value="CEREVISIN-RELATED"/>
    <property type="match status" value="1"/>
</dbReference>
<protein>
    <submittedName>
        <fullName evidence="10">Kelch motif protein</fullName>
    </submittedName>
</protein>
<dbReference type="PROSITE" id="PS00137">
    <property type="entry name" value="SUBTILASE_HIS"/>
    <property type="match status" value="1"/>
</dbReference>
<dbReference type="GO" id="GO:0004252">
    <property type="term" value="F:serine-type endopeptidase activity"/>
    <property type="evidence" value="ECO:0007669"/>
    <property type="project" value="UniProtKB-UniRule"/>
</dbReference>
<name>A0A3N1PF89_9GAMM</name>
<feature type="active site" description="Charge relay system" evidence="5">
    <location>
        <position position="1146"/>
    </location>
</feature>
<evidence type="ECO:0000256" key="3">
    <source>
        <dbReference type="ARBA" id="ARBA00022801"/>
    </source>
</evidence>
<gene>
    <name evidence="10" type="ORF">EDC28_105275</name>
</gene>
<dbReference type="InterPro" id="IPR022398">
    <property type="entry name" value="Peptidase_S8_His-AS"/>
</dbReference>
<evidence type="ECO:0000256" key="4">
    <source>
        <dbReference type="ARBA" id="ARBA00022825"/>
    </source>
</evidence>
<feature type="domain" description="Peptidase S8/S53" evidence="8">
    <location>
        <begin position="1072"/>
        <end position="1350"/>
    </location>
</feature>
<dbReference type="InterPro" id="IPR015500">
    <property type="entry name" value="Peptidase_S8_subtilisin-rel"/>
</dbReference>
<dbReference type="InterPro" id="IPR036852">
    <property type="entry name" value="Peptidase_S8/S53_dom_sf"/>
</dbReference>
<dbReference type="InterPro" id="IPR006652">
    <property type="entry name" value="Kelch_1"/>
</dbReference>
<dbReference type="SUPFAM" id="SSF50965">
    <property type="entry name" value="Galactose oxidase, central domain"/>
    <property type="match status" value="1"/>
</dbReference>
<dbReference type="Pfam" id="PF22148">
    <property type="entry name" value="Fervidolysin_NPro-like"/>
    <property type="match status" value="1"/>
</dbReference>
<dbReference type="Pfam" id="PF24681">
    <property type="entry name" value="Kelch_KLHDC2_KLHL20_DRC7"/>
    <property type="match status" value="1"/>
</dbReference>
<dbReference type="InterPro" id="IPR054399">
    <property type="entry name" value="Fervidolysin-like_N_prodom"/>
</dbReference>
<dbReference type="PANTHER" id="PTHR43806">
    <property type="entry name" value="PEPTIDASE S8"/>
    <property type="match status" value="1"/>
</dbReference>
<dbReference type="InterPro" id="IPR034204">
    <property type="entry name" value="PfSUB1-like_cat_dom"/>
</dbReference>
<dbReference type="InterPro" id="IPR000209">
    <property type="entry name" value="Peptidase_S8/S53_dom"/>
</dbReference>
<feature type="chain" id="PRO_5018260590" evidence="7">
    <location>
        <begin position="23"/>
        <end position="1833"/>
    </location>
</feature>
<keyword evidence="3 5" id="KW-0378">Hydrolase</keyword>
<evidence type="ECO:0000313" key="11">
    <source>
        <dbReference type="Proteomes" id="UP000268033"/>
    </source>
</evidence>
<dbReference type="Pfam" id="PF00082">
    <property type="entry name" value="Peptidase_S8"/>
    <property type="match status" value="2"/>
</dbReference>
<feature type="compositionally biased region" description="Low complexity" evidence="6">
    <location>
        <begin position="1796"/>
        <end position="1805"/>
    </location>
</feature>
<evidence type="ECO:0000256" key="2">
    <source>
        <dbReference type="ARBA" id="ARBA00022670"/>
    </source>
</evidence>
<feature type="active site" description="Charge relay system" evidence="5">
    <location>
        <position position="250"/>
    </location>
</feature>
<comment type="caution">
    <text evidence="10">The sequence shown here is derived from an EMBL/GenBank/DDBJ whole genome shotgun (WGS) entry which is preliminary data.</text>
</comment>
<feature type="compositionally biased region" description="Pro residues" evidence="6">
    <location>
        <begin position="884"/>
        <end position="895"/>
    </location>
</feature>
<dbReference type="InterPro" id="IPR011043">
    <property type="entry name" value="Gal_Oxase/kelch_b-propeller"/>
</dbReference>
<feature type="active site" description="Charge relay system" evidence="5">
    <location>
        <position position="1317"/>
    </location>
</feature>
<keyword evidence="11" id="KW-1185">Reference proteome</keyword>
<dbReference type="SMART" id="SM00612">
    <property type="entry name" value="Kelch"/>
    <property type="match status" value="5"/>
</dbReference>
<keyword evidence="2 5" id="KW-0645">Protease</keyword>
<dbReference type="EMBL" id="RJUL01000005">
    <property type="protein sequence ID" value="ROQ25961.1"/>
    <property type="molecule type" value="Genomic_DNA"/>
</dbReference>
<sequence>MQNKFTPLTLAVLTALTGPALAASPVKHPSPQAWAQEASTSNQLLVSVDGLGQSYEALRRQAPGIAAAELKSRLLSPAFVEAAAKAGLTIGRVFPRTGLVELTASTALASAMDAAGRLPGARFAAVNHSRQPQGQTKRPNDLYYSVLWGLDDYGQHNVTLDTYGLGDRDINAPEAWAVRTDTADVVVAVLDTGADINNADIHDNIWVNPTEIPYNGIDDDNNGYVDDINGIGPAGEYLDMDPVDNDLGGHGSAITSIIGAVGNNGEKVTGVAWHTQMMPIKVVRNWGAIKDVNLVEAIEYVLDTKARLGLKQVVMNLSFGSYQQSQALTAALAAAADAGVLIIAAAGNAGQNNDHIPFYPASSPVDAIVSVGGSGISHLGREPVSNKGCASVDVMAPGEGIVGLAANAKDHAEVSLLFGTSGAAALVSGVAALTWAQHPEWDWREVKNALLSSSKPVADLQGDSLSQGIIKADLALGYDSTRPVVWGLSSTTAAPGSSVTITGVRFGQSSGKVELISSDGTATELTIDQWQDDSIKVLVPDDAPYGASGLVVSRGNLQSGQACLAVGDQTQSLAHLAKSRSHASAALLDGALWVFGGEVQYGALASVERVDLASHRVQADSAWTMPQASSGAASAVLDGKVYLAGGFGKDNNAINNTQIFDPNTQSWSQGAPMPGKVGYAAAAAYQGKLYVLGGLLRPQYDMRPEDFSDTLYIYDPKADSWTTGPSLPKASWGQAASVDPRGQGIVVAGGFVDASGDAVKTVQLFDPRTGSWQALPDMLEARSKFSLLTHNDAVYALFGWQNYQTLTLDSGEILVDGQWHKATQVDIGLNGTAVVQDGEQAFIVGGEQRIATGDDNSEYSTDRVFSSQVLAFNLAERPQIAQPEPEPTTPDPEPAPLSSSGGGGAAGGLLLALLGAAGLRRKTRRLTKFLALGLLLAFGSQASEVDNALLLVKIKKGVSDQSGAQPQLPSELTALLEQVGGKPVKWFKHAGLLSVEVHGQGEAALKALRQSPLVQYAEPSFQRELRNTYPNDPELRRSWGLDNYGQQFQHAYGLVDRDINAPEAWDIRHDADDVVVAIIDGKVDTHHPELVDNLWINPGEIAGNGLDDDGNGYIDDIHGIDLSKDRNSPVEDPVYGGTYDPTLYSHATAVAGIIGAKGDNDQGVAGVAWRVKLMPLAAIGADDFGLVDDGRIVEAIEYLLDTKERLALPRVVLNMSWGSYRHSQAIHDALQAAQDAGVLMVAAAGNSSLDEDTEPTYPANDALAAMVAVGGMDSSAPGLMFTSDYGCNSVDLLAPSFNIYSLAPMQDLGYSINTGNSMATAYVSGISALIWAQYPTASALDVKAALMNASEPMIDLTRTSLTQGMVRADKALAPGVISNSAIWDLSPMAAGPGRVLTLSGHHFGDQAGQVKLIQGEQQLTMDVLSWRDDHIEVRVPVESPFGQAEVQVIPPMAYPSHSACFTVAEYPEQVASSLSPRIGAAYTELDGNLWLLGGEDSGAASATVERVDTTSLTVSSDSTWALPSPLTGAKAVSENGLIYLVGGFNSDGYPTDEVLAFNPATPGWQQVATLPHPLANATVVVAEGKLVIMGGQLTADPLVLPSDISTDVAILDLSNMSWSQGPNLPQAVANAGAEFNPADGTISLYGGYYQPWENASATSATNAVWHWAPGSDSWAAGVPMIEAREGHLLLRYKNEVYALFGRSNTNNQTVWGINTGERLVGDTWQQVVLGNRRLAQPAGTIAGTRFLVVGGVDDFIETSAGDEQVWQVSIPGVTQSELPPTDNVPPEQGLPVTPLPESSSPPSGKNSGGGAGSPILSLMLAGIALWRRRKLPD</sequence>
<dbReference type="Gene3D" id="3.40.50.200">
    <property type="entry name" value="Peptidase S8/S53 domain"/>
    <property type="match status" value="2"/>
</dbReference>
<proteinExistence type="inferred from homology"/>
<dbReference type="PRINTS" id="PR00723">
    <property type="entry name" value="SUBTILISIN"/>
</dbReference>
<evidence type="ECO:0000256" key="6">
    <source>
        <dbReference type="SAM" id="MobiDB-lite"/>
    </source>
</evidence>
<evidence type="ECO:0000256" key="7">
    <source>
        <dbReference type="SAM" id="SignalP"/>
    </source>
</evidence>
<keyword evidence="7" id="KW-0732">Signal</keyword>
<dbReference type="InterPro" id="IPR015915">
    <property type="entry name" value="Kelch-typ_b-propeller"/>
</dbReference>
<feature type="region of interest" description="Disordered" evidence="6">
    <location>
        <begin position="878"/>
        <end position="902"/>
    </location>
</feature>
<dbReference type="SUPFAM" id="SSF81296">
    <property type="entry name" value="E set domains"/>
    <property type="match status" value="2"/>
</dbReference>
<dbReference type="RefSeq" id="WP_170164100.1">
    <property type="nucleotide sequence ID" value="NZ_RJUL01000005.1"/>
</dbReference>
<evidence type="ECO:0000313" key="10">
    <source>
        <dbReference type="EMBL" id="ROQ25961.1"/>
    </source>
</evidence>
<accession>A0A3N1PF89</accession>
<dbReference type="Proteomes" id="UP000268033">
    <property type="component" value="Unassembled WGS sequence"/>
</dbReference>
<feature type="signal peptide" evidence="7">
    <location>
        <begin position="1"/>
        <end position="22"/>
    </location>
</feature>
<dbReference type="SUPFAM" id="SSF52743">
    <property type="entry name" value="Subtilisin-like"/>
    <property type="match status" value="2"/>
</dbReference>
<dbReference type="Gene3D" id="2.60.40.10">
    <property type="entry name" value="Immunoglobulins"/>
    <property type="match status" value="2"/>
</dbReference>
<dbReference type="Pfam" id="PF01344">
    <property type="entry name" value="Kelch_1"/>
    <property type="match status" value="3"/>
</dbReference>
<dbReference type="SUPFAM" id="SSF117281">
    <property type="entry name" value="Kelch motif"/>
    <property type="match status" value="2"/>
</dbReference>
<dbReference type="InterPro" id="IPR014756">
    <property type="entry name" value="Ig_E-set"/>
</dbReference>
<feature type="domain" description="Fervidolysin-like N-terminal prodomain" evidence="9">
    <location>
        <begin position="970"/>
        <end position="1020"/>
    </location>
</feature>
<comment type="similarity">
    <text evidence="1 5">Belongs to the peptidase S8 family.</text>
</comment>
<dbReference type="InterPro" id="IPR013783">
    <property type="entry name" value="Ig-like_fold"/>
</dbReference>
<evidence type="ECO:0000256" key="1">
    <source>
        <dbReference type="ARBA" id="ARBA00011073"/>
    </source>
</evidence>
<dbReference type="Gene3D" id="2.120.10.80">
    <property type="entry name" value="Kelch-type beta propeller"/>
    <property type="match status" value="4"/>
</dbReference>
<dbReference type="InterPro" id="IPR050131">
    <property type="entry name" value="Peptidase_S8_subtilisin-like"/>
</dbReference>
<reference evidence="10 11" key="1">
    <citation type="submission" date="2018-11" db="EMBL/GenBank/DDBJ databases">
        <title>Genomic Encyclopedia of Type Strains, Phase IV (KMG-IV): sequencing the most valuable type-strain genomes for metagenomic binning, comparative biology and taxonomic classification.</title>
        <authorList>
            <person name="Goeker M."/>
        </authorList>
    </citation>
    <scope>NUCLEOTIDE SEQUENCE [LARGE SCALE GENOMIC DNA]</scope>
    <source>
        <strain evidence="10 11">DSM 21945</strain>
    </source>
</reference>
<evidence type="ECO:0000259" key="8">
    <source>
        <dbReference type="Pfam" id="PF00082"/>
    </source>
</evidence>
<evidence type="ECO:0000259" key="9">
    <source>
        <dbReference type="Pfam" id="PF22148"/>
    </source>
</evidence>